<evidence type="ECO:0000256" key="2">
    <source>
        <dbReference type="ARBA" id="ARBA00012438"/>
    </source>
</evidence>
<evidence type="ECO:0000256" key="5">
    <source>
        <dbReference type="ARBA" id="ARBA00023012"/>
    </source>
</evidence>
<dbReference type="AlphaFoldDB" id="A0A9E8MYU8"/>
<evidence type="ECO:0000259" key="6">
    <source>
        <dbReference type="PROSITE" id="PS50109"/>
    </source>
</evidence>
<dbReference type="GO" id="GO:0005524">
    <property type="term" value="F:ATP binding"/>
    <property type="evidence" value="ECO:0007669"/>
    <property type="project" value="UniProtKB-KW"/>
</dbReference>
<dbReference type="EMBL" id="CP113088">
    <property type="protein sequence ID" value="WAC03896.1"/>
    <property type="molecule type" value="Genomic_DNA"/>
</dbReference>
<feature type="domain" description="Histidine kinase" evidence="6">
    <location>
        <begin position="106"/>
        <end position="192"/>
    </location>
</feature>
<dbReference type="Gene3D" id="3.30.565.10">
    <property type="entry name" value="Histidine kinase-like ATPase, C-terminal domain"/>
    <property type="match status" value="1"/>
</dbReference>
<dbReference type="CDD" id="cd16917">
    <property type="entry name" value="HATPase_UhpB-NarQ-NarX-like"/>
    <property type="match status" value="1"/>
</dbReference>
<keyword evidence="8" id="KW-1185">Reference proteome</keyword>
<dbReference type="GO" id="GO:0004673">
    <property type="term" value="F:protein histidine kinase activity"/>
    <property type="evidence" value="ECO:0007669"/>
    <property type="project" value="UniProtKB-EC"/>
</dbReference>
<sequence length="192" mass="21631">MSQDIHDGILGRLFGVRLNLDNLNVVKTDDAITRRSNYINELKEIEFDIRKVSHDLNTDFVSNSSFSDIINTLVETQCEAYGLAHSIAITKSINWDLVSNKTKVHIYRITQESLQNIYKHAEASLVSITINEDNNSLSLTISDNGKGFENEKVKDGIGLKNIKSRVEEINATFHLKTIKNQGTTVEIEIPVK</sequence>
<protein>
    <recommendedName>
        <fullName evidence="2">histidine kinase</fullName>
        <ecNumber evidence="2">2.7.13.3</ecNumber>
    </recommendedName>
</protein>
<dbReference type="InterPro" id="IPR050482">
    <property type="entry name" value="Sensor_HK_TwoCompSys"/>
</dbReference>
<dbReference type="InterPro" id="IPR036890">
    <property type="entry name" value="HATPase_C_sf"/>
</dbReference>
<evidence type="ECO:0000256" key="4">
    <source>
        <dbReference type="ARBA" id="ARBA00022777"/>
    </source>
</evidence>
<comment type="catalytic activity">
    <reaction evidence="1">
        <text>ATP + protein L-histidine = ADP + protein N-phospho-L-histidine.</text>
        <dbReference type="EC" id="2.7.13.3"/>
    </reaction>
</comment>
<keyword evidence="5" id="KW-0902">Two-component regulatory system</keyword>
<dbReference type="GO" id="GO:0000160">
    <property type="term" value="P:phosphorelay signal transduction system"/>
    <property type="evidence" value="ECO:0007669"/>
    <property type="project" value="UniProtKB-KW"/>
</dbReference>
<dbReference type="InterPro" id="IPR005467">
    <property type="entry name" value="His_kinase_dom"/>
</dbReference>
<gene>
    <name evidence="7" type="ORF">N7U66_14740</name>
</gene>
<accession>A0A9E8MYU8</accession>
<dbReference type="Pfam" id="PF02518">
    <property type="entry name" value="HATPase_c"/>
    <property type="match status" value="1"/>
</dbReference>
<name>A0A9E8MYU8_9FLAO</name>
<keyword evidence="4" id="KW-0418">Kinase</keyword>
<evidence type="ECO:0000256" key="3">
    <source>
        <dbReference type="ARBA" id="ARBA00022679"/>
    </source>
</evidence>
<dbReference type="Proteomes" id="UP001164705">
    <property type="component" value="Chromosome"/>
</dbReference>
<dbReference type="SMART" id="SM00387">
    <property type="entry name" value="HATPase_c"/>
    <property type="match status" value="1"/>
</dbReference>
<evidence type="ECO:0000256" key="1">
    <source>
        <dbReference type="ARBA" id="ARBA00000085"/>
    </source>
</evidence>
<keyword evidence="3" id="KW-0808">Transferase</keyword>
<dbReference type="SUPFAM" id="SSF55874">
    <property type="entry name" value="ATPase domain of HSP90 chaperone/DNA topoisomerase II/histidine kinase"/>
    <property type="match status" value="1"/>
</dbReference>
<evidence type="ECO:0000313" key="8">
    <source>
        <dbReference type="Proteomes" id="UP001164705"/>
    </source>
</evidence>
<keyword evidence="7" id="KW-0067">ATP-binding</keyword>
<evidence type="ECO:0000313" key="7">
    <source>
        <dbReference type="EMBL" id="WAC03896.1"/>
    </source>
</evidence>
<dbReference type="PROSITE" id="PS50109">
    <property type="entry name" value="HIS_KIN"/>
    <property type="match status" value="1"/>
</dbReference>
<dbReference type="KEGG" id="lnu:N7U66_14740"/>
<proteinExistence type="predicted"/>
<keyword evidence="7" id="KW-0547">Nucleotide-binding</keyword>
<dbReference type="EC" id="2.7.13.3" evidence="2"/>
<reference evidence="7" key="1">
    <citation type="submission" date="2022-11" db="EMBL/GenBank/DDBJ databases">
        <title>Lacinutrix neustonica HL-RS19T sp. nov., isolated from the surface microlayer sample of brackish Lake Shihwa.</title>
        <authorList>
            <person name="Choi J.Y."/>
            <person name="Hwang C.Y."/>
        </authorList>
    </citation>
    <scope>NUCLEOTIDE SEQUENCE</scope>
    <source>
        <strain evidence="7">HL-RS19</strain>
    </source>
</reference>
<dbReference type="PANTHER" id="PTHR24421">
    <property type="entry name" value="NITRATE/NITRITE SENSOR PROTEIN NARX-RELATED"/>
    <property type="match status" value="1"/>
</dbReference>
<dbReference type="PANTHER" id="PTHR24421:SF10">
    <property type="entry name" value="NITRATE_NITRITE SENSOR PROTEIN NARQ"/>
    <property type="match status" value="1"/>
</dbReference>
<organism evidence="7 8">
    <name type="scientific">Lacinutrix neustonica</name>
    <dbReference type="NCBI Taxonomy" id="2980107"/>
    <lineage>
        <taxon>Bacteria</taxon>
        <taxon>Pseudomonadati</taxon>
        <taxon>Bacteroidota</taxon>
        <taxon>Flavobacteriia</taxon>
        <taxon>Flavobacteriales</taxon>
        <taxon>Flavobacteriaceae</taxon>
        <taxon>Lacinutrix</taxon>
    </lineage>
</organism>
<dbReference type="InterPro" id="IPR003594">
    <property type="entry name" value="HATPase_dom"/>
</dbReference>